<dbReference type="SUPFAM" id="SSF52833">
    <property type="entry name" value="Thioredoxin-like"/>
    <property type="match status" value="1"/>
</dbReference>
<dbReference type="EMBL" id="LHYD01000067">
    <property type="protein sequence ID" value="KXB04373.1"/>
    <property type="molecule type" value="Genomic_DNA"/>
</dbReference>
<accession>A0A133VD48</accession>
<evidence type="ECO:0000259" key="1">
    <source>
        <dbReference type="Pfam" id="PF00462"/>
    </source>
</evidence>
<gene>
    <name evidence="2" type="ORF">AKJ50_02465</name>
</gene>
<dbReference type="InterPro" id="IPR036249">
    <property type="entry name" value="Thioredoxin-like_sf"/>
</dbReference>
<dbReference type="Proteomes" id="UP000070311">
    <property type="component" value="Unassembled WGS sequence"/>
</dbReference>
<evidence type="ECO:0000313" key="2">
    <source>
        <dbReference type="EMBL" id="KXB04373.1"/>
    </source>
</evidence>
<dbReference type="Pfam" id="PF00462">
    <property type="entry name" value="Glutaredoxin"/>
    <property type="match status" value="1"/>
</dbReference>
<comment type="caution">
    <text evidence="2">The sequence shown here is derived from an EMBL/GenBank/DDBJ whole genome shotgun (WGS) entry which is preliminary data.</text>
</comment>
<dbReference type="InterPro" id="IPR002109">
    <property type="entry name" value="Glutaredoxin"/>
</dbReference>
<proteinExistence type="predicted"/>
<name>A0A133VD48_9EURY</name>
<evidence type="ECO:0000313" key="3">
    <source>
        <dbReference type="Proteomes" id="UP000070311"/>
    </source>
</evidence>
<organism evidence="2 3">
    <name type="scientific">candidate division MSBL1 archaeon SCGC-AAA382A13</name>
    <dbReference type="NCBI Taxonomy" id="1698279"/>
    <lineage>
        <taxon>Archaea</taxon>
        <taxon>Methanobacteriati</taxon>
        <taxon>Methanobacteriota</taxon>
        <taxon>candidate division MSBL1</taxon>
    </lineage>
</organism>
<dbReference type="Gene3D" id="3.40.30.10">
    <property type="entry name" value="Glutaredoxin"/>
    <property type="match status" value="1"/>
</dbReference>
<reference evidence="2 3" key="1">
    <citation type="journal article" date="2016" name="Sci. Rep.">
        <title>Metabolic traits of an uncultured archaeal lineage -MSBL1- from brine pools of the Red Sea.</title>
        <authorList>
            <person name="Mwirichia R."/>
            <person name="Alam I."/>
            <person name="Rashid M."/>
            <person name="Vinu M."/>
            <person name="Ba-Alawi W."/>
            <person name="Anthony Kamau A."/>
            <person name="Kamanda Ngugi D."/>
            <person name="Goker M."/>
            <person name="Klenk H.P."/>
            <person name="Bajic V."/>
            <person name="Stingl U."/>
        </authorList>
    </citation>
    <scope>NUCLEOTIDE SEQUENCE [LARGE SCALE GENOMIC DNA]</scope>
    <source>
        <strain evidence="2">SCGC-AAA382A13</strain>
    </source>
</reference>
<sequence>MKKILEKLDVDYEEFDIDKEPKYRKKLNEKMGNANKIPVLEMDGEIIHIGSGNKEEIANKLQINKD</sequence>
<feature type="domain" description="Glutaredoxin" evidence="1">
    <location>
        <begin position="2"/>
        <end position="47"/>
    </location>
</feature>
<keyword evidence="3" id="KW-1185">Reference proteome</keyword>
<protein>
    <recommendedName>
        <fullName evidence="1">Glutaredoxin domain-containing protein</fullName>
    </recommendedName>
</protein>
<dbReference type="AlphaFoldDB" id="A0A133VD48"/>